<keyword evidence="8" id="KW-0963">Cytoplasm</keyword>
<evidence type="ECO:0000313" key="12">
    <source>
        <dbReference type="EMBL" id="KAJ2892907.1"/>
    </source>
</evidence>
<dbReference type="GO" id="GO:0005737">
    <property type="term" value="C:cytoplasm"/>
    <property type="evidence" value="ECO:0007669"/>
    <property type="project" value="UniProtKB-SubCell"/>
</dbReference>
<dbReference type="AlphaFoldDB" id="A0AAD5WM54"/>
<evidence type="ECO:0000256" key="2">
    <source>
        <dbReference type="ARBA" id="ARBA00004123"/>
    </source>
</evidence>
<dbReference type="EMBL" id="JAKWBI020000695">
    <property type="protein sequence ID" value="KAJ2892907.1"/>
    <property type="molecule type" value="Genomic_DNA"/>
</dbReference>
<comment type="subcellular location">
    <subcellularLocation>
        <location evidence="3">Cytoplasm</location>
    </subcellularLocation>
    <subcellularLocation>
        <location evidence="2">Nucleus</location>
    </subcellularLocation>
</comment>
<protein>
    <recommendedName>
        <fullName evidence="7">Protein YAE1</fullName>
    </recommendedName>
    <alternativeName>
        <fullName evidence="6">Protein yae1</fullName>
    </alternativeName>
</protein>
<evidence type="ECO:0000256" key="9">
    <source>
        <dbReference type="ARBA" id="ARBA00023242"/>
    </source>
</evidence>
<evidence type="ECO:0000256" key="7">
    <source>
        <dbReference type="ARBA" id="ARBA00018400"/>
    </source>
</evidence>
<dbReference type="InterPro" id="IPR019191">
    <property type="entry name" value="Essential_protein_Yae1_N"/>
</dbReference>
<evidence type="ECO:0000256" key="10">
    <source>
        <dbReference type="SAM" id="MobiDB-lite"/>
    </source>
</evidence>
<comment type="caution">
    <text evidence="12">The sequence shown here is derived from an EMBL/GenBank/DDBJ whole genome shotgun (WGS) entry which is preliminary data.</text>
</comment>
<feature type="compositionally biased region" description="Basic and acidic residues" evidence="10">
    <location>
        <begin position="196"/>
        <end position="210"/>
    </location>
</feature>
<evidence type="ECO:0000256" key="5">
    <source>
        <dbReference type="ARBA" id="ARBA00011427"/>
    </source>
</evidence>
<evidence type="ECO:0000256" key="1">
    <source>
        <dbReference type="ARBA" id="ARBA00003836"/>
    </source>
</evidence>
<evidence type="ECO:0000256" key="6">
    <source>
        <dbReference type="ARBA" id="ARBA00017286"/>
    </source>
</evidence>
<gene>
    <name evidence="12" type="ORF">MKZ38_009212</name>
</gene>
<comment type="similarity">
    <text evidence="4">Belongs to the YAE1 family.</text>
</comment>
<reference evidence="12" key="1">
    <citation type="submission" date="2022-07" db="EMBL/GenBank/DDBJ databases">
        <title>Draft genome sequence of Zalerion maritima ATCC 34329, a (micro)plastics degrading marine fungus.</title>
        <authorList>
            <person name="Paco A."/>
            <person name="Goncalves M.F.M."/>
            <person name="Rocha-Santos T.A.P."/>
            <person name="Alves A."/>
        </authorList>
    </citation>
    <scope>NUCLEOTIDE SEQUENCE</scope>
    <source>
        <strain evidence="12">ATCC 34329</strain>
    </source>
</reference>
<comment type="function">
    <text evidence="1">The complex LTO1:YAE1 may function as a target specific adapter that probably recruits apo-RPLI1 to the cytosolic iron-sulfur protein assembly (CIA) complex machinery. May be required for biogenesis of the large ribosomal subunit and initiation of translation.</text>
</comment>
<dbReference type="Pfam" id="PF09811">
    <property type="entry name" value="Yae1_N"/>
    <property type="match status" value="1"/>
</dbReference>
<comment type="subunit">
    <text evidence="5">May form a complex with LTO1.</text>
</comment>
<dbReference type="InterPro" id="IPR038881">
    <property type="entry name" value="Yae1-like"/>
</dbReference>
<keyword evidence="13" id="KW-1185">Reference proteome</keyword>
<dbReference type="GO" id="GO:0005634">
    <property type="term" value="C:nucleus"/>
    <property type="evidence" value="ECO:0007669"/>
    <property type="project" value="UniProtKB-SubCell"/>
</dbReference>
<proteinExistence type="inferred from homology"/>
<keyword evidence="9" id="KW-0539">Nucleus</keyword>
<dbReference type="PANTHER" id="PTHR18829:SF0">
    <property type="entry name" value="PROTEIN YAE1 HOMOLOG"/>
    <property type="match status" value="1"/>
</dbReference>
<evidence type="ECO:0000256" key="4">
    <source>
        <dbReference type="ARBA" id="ARBA00007096"/>
    </source>
</evidence>
<feature type="region of interest" description="Disordered" evidence="10">
    <location>
        <begin position="196"/>
        <end position="217"/>
    </location>
</feature>
<evidence type="ECO:0000256" key="3">
    <source>
        <dbReference type="ARBA" id="ARBA00004496"/>
    </source>
</evidence>
<evidence type="ECO:0000313" key="13">
    <source>
        <dbReference type="Proteomes" id="UP001201980"/>
    </source>
</evidence>
<dbReference type="Proteomes" id="UP001201980">
    <property type="component" value="Unassembled WGS sequence"/>
</dbReference>
<organism evidence="12 13">
    <name type="scientific">Zalerion maritima</name>
    <dbReference type="NCBI Taxonomy" id="339359"/>
    <lineage>
        <taxon>Eukaryota</taxon>
        <taxon>Fungi</taxon>
        <taxon>Dikarya</taxon>
        <taxon>Ascomycota</taxon>
        <taxon>Pezizomycotina</taxon>
        <taxon>Sordariomycetes</taxon>
        <taxon>Lulworthiomycetidae</taxon>
        <taxon>Lulworthiales</taxon>
        <taxon>Lulworthiaceae</taxon>
        <taxon>Zalerion</taxon>
    </lineage>
</organism>
<accession>A0AAD5WM54</accession>
<evidence type="ECO:0000259" key="11">
    <source>
        <dbReference type="Pfam" id="PF09811"/>
    </source>
</evidence>
<dbReference type="PANTHER" id="PTHR18829">
    <property type="entry name" value="PROTEIN YAE1 HOMOLOG"/>
    <property type="match status" value="1"/>
</dbReference>
<feature type="domain" description="Essential protein Yae1 N-terminal" evidence="11">
    <location>
        <begin position="47"/>
        <end position="84"/>
    </location>
</feature>
<feature type="region of interest" description="Disordered" evidence="10">
    <location>
        <begin position="1"/>
        <end position="32"/>
    </location>
</feature>
<name>A0AAD5WM54_9PEZI</name>
<sequence>MDEQDSLNDDVFGTSPHEETPLAGPGPRVRVEPSDVPRLRALQNTAGYREGIAAAKSSVAQDGFDEGYPLGAAIGLEAGLVFGLVQGLLATIKKQGEGAAARGLEAARLEQLVSEARQDLGPRSMFSPNFWQVDGNWKYEVPGTEEQAPFEHVAKNHPIIQKWEILLKSEEDKWGIARDMHQLRNSLDETHTQALIDEKKQGNERREKLEPNQPLEW</sequence>
<evidence type="ECO:0000256" key="8">
    <source>
        <dbReference type="ARBA" id="ARBA00022490"/>
    </source>
</evidence>